<accession>A0AAD5TBB8</accession>
<feature type="transmembrane region" description="Helical" evidence="1">
    <location>
        <begin position="172"/>
        <end position="192"/>
    </location>
</feature>
<keyword evidence="1" id="KW-0812">Transmembrane</keyword>
<dbReference type="AlphaFoldDB" id="A0AAD5TBB8"/>
<comment type="caution">
    <text evidence="2">The sequence shown here is derived from an EMBL/GenBank/DDBJ whole genome shotgun (WGS) entry which is preliminary data.</text>
</comment>
<dbReference type="EMBL" id="JADGJQ010000123">
    <property type="protein sequence ID" value="KAJ3168362.1"/>
    <property type="molecule type" value="Genomic_DNA"/>
</dbReference>
<evidence type="ECO:0000313" key="2">
    <source>
        <dbReference type="EMBL" id="KAJ3168362.1"/>
    </source>
</evidence>
<evidence type="ECO:0000313" key="3">
    <source>
        <dbReference type="Proteomes" id="UP001212152"/>
    </source>
</evidence>
<keyword evidence="1" id="KW-1133">Transmembrane helix</keyword>
<gene>
    <name evidence="2" type="ORF">HDU87_001199</name>
</gene>
<name>A0AAD5TBB8_9FUNG</name>
<evidence type="ECO:0000256" key="1">
    <source>
        <dbReference type="SAM" id="Phobius"/>
    </source>
</evidence>
<organism evidence="2 3">
    <name type="scientific">Geranomyces variabilis</name>
    <dbReference type="NCBI Taxonomy" id="109894"/>
    <lineage>
        <taxon>Eukaryota</taxon>
        <taxon>Fungi</taxon>
        <taxon>Fungi incertae sedis</taxon>
        <taxon>Chytridiomycota</taxon>
        <taxon>Chytridiomycota incertae sedis</taxon>
        <taxon>Chytridiomycetes</taxon>
        <taxon>Spizellomycetales</taxon>
        <taxon>Powellomycetaceae</taxon>
        <taxon>Geranomyces</taxon>
    </lineage>
</organism>
<protein>
    <submittedName>
        <fullName evidence="2">Uncharacterized protein</fullName>
    </submittedName>
</protein>
<reference evidence="2" key="1">
    <citation type="submission" date="2020-05" db="EMBL/GenBank/DDBJ databases">
        <title>Phylogenomic resolution of chytrid fungi.</title>
        <authorList>
            <person name="Stajich J.E."/>
            <person name="Amses K."/>
            <person name="Simmons R."/>
            <person name="Seto K."/>
            <person name="Myers J."/>
            <person name="Bonds A."/>
            <person name="Quandt C.A."/>
            <person name="Barry K."/>
            <person name="Liu P."/>
            <person name="Grigoriev I."/>
            <person name="Longcore J.E."/>
            <person name="James T.Y."/>
        </authorList>
    </citation>
    <scope>NUCLEOTIDE SEQUENCE</scope>
    <source>
        <strain evidence="2">JEL0379</strain>
    </source>
</reference>
<keyword evidence="3" id="KW-1185">Reference proteome</keyword>
<sequence>MSTTHHADDHSGIAEPDAAYVTHNREPSVRDSYYSHDGVASHKEMTPSLHYRTSHQAWATAPHRAGLAFAIAIFATLISGPFAYLLFCFYTTARTRFAVFTGLAIVFALQGIATVIAGKVVSQACDDSADKTAGGTACDTSYGFSHRTGSVDGIGCATTCESIWKACLYSAIIFWCLGGIAVGGAISSGLGIRKAKFTEV</sequence>
<dbReference type="Proteomes" id="UP001212152">
    <property type="component" value="Unassembled WGS sequence"/>
</dbReference>
<feature type="transmembrane region" description="Helical" evidence="1">
    <location>
        <begin position="67"/>
        <end position="90"/>
    </location>
</feature>
<proteinExistence type="predicted"/>
<feature type="transmembrane region" description="Helical" evidence="1">
    <location>
        <begin position="97"/>
        <end position="118"/>
    </location>
</feature>
<keyword evidence="1" id="KW-0472">Membrane</keyword>